<dbReference type="AlphaFoldDB" id="A0A0B7BRJ8"/>
<dbReference type="Pfam" id="PF13843">
    <property type="entry name" value="DDE_Tnp_1_7"/>
    <property type="match status" value="1"/>
</dbReference>
<dbReference type="InterPro" id="IPR029526">
    <property type="entry name" value="PGBD"/>
</dbReference>
<organism evidence="2">
    <name type="scientific">Arion vulgaris</name>
    <dbReference type="NCBI Taxonomy" id="1028688"/>
    <lineage>
        <taxon>Eukaryota</taxon>
        <taxon>Metazoa</taxon>
        <taxon>Spiralia</taxon>
        <taxon>Lophotrochozoa</taxon>
        <taxon>Mollusca</taxon>
        <taxon>Gastropoda</taxon>
        <taxon>Heterobranchia</taxon>
        <taxon>Euthyneura</taxon>
        <taxon>Panpulmonata</taxon>
        <taxon>Eupulmonata</taxon>
        <taxon>Stylommatophora</taxon>
        <taxon>Helicina</taxon>
        <taxon>Arionoidea</taxon>
        <taxon>Arionidae</taxon>
        <taxon>Arion</taxon>
    </lineage>
</organism>
<feature type="domain" description="PiggyBac transposable element-derived protein" evidence="1">
    <location>
        <begin position="35"/>
        <end position="195"/>
    </location>
</feature>
<proteinExistence type="predicted"/>
<accession>A0A0B7BRJ8</accession>
<dbReference type="PANTHER" id="PTHR46599:SF3">
    <property type="entry name" value="PIGGYBAC TRANSPOSABLE ELEMENT-DERIVED PROTEIN 4"/>
    <property type="match status" value="1"/>
</dbReference>
<dbReference type="EMBL" id="HACG01047935">
    <property type="protein sequence ID" value="CEK94800.1"/>
    <property type="molecule type" value="Transcribed_RNA"/>
</dbReference>
<name>A0A0B7BRJ8_9EUPU</name>
<dbReference type="PANTHER" id="PTHR46599">
    <property type="entry name" value="PIGGYBAC TRANSPOSABLE ELEMENT-DERIVED PROTEIN 4"/>
    <property type="match status" value="1"/>
</dbReference>
<evidence type="ECO:0000313" key="2">
    <source>
        <dbReference type="EMBL" id="CEK94800.1"/>
    </source>
</evidence>
<gene>
    <name evidence="2" type="primary">ORF203942</name>
</gene>
<evidence type="ECO:0000259" key="1">
    <source>
        <dbReference type="Pfam" id="PF13843"/>
    </source>
</evidence>
<protein>
    <recommendedName>
        <fullName evidence="1">PiggyBac transposable element-derived protein domain-containing protein</fullName>
    </recommendedName>
</protein>
<reference evidence="2" key="1">
    <citation type="submission" date="2014-12" db="EMBL/GenBank/DDBJ databases">
        <title>Insight into the proteome of Arion vulgaris.</title>
        <authorList>
            <person name="Aradska J."/>
            <person name="Bulat T."/>
            <person name="Smidak R."/>
            <person name="Sarate P."/>
            <person name="Gangsoo J."/>
            <person name="Sialana F."/>
            <person name="Bilban M."/>
            <person name="Lubec G."/>
        </authorList>
    </citation>
    <scope>NUCLEOTIDE SEQUENCE</scope>
    <source>
        <tissue evidence="2">Skin</tissue>
    </source>
</reference>
<sequence>MPKGKQLFYPAKYDEYVSCQFFQVYLSYGSGYYVICKVGQPFLGKYHPFYYVNYFASLQLAVDLLNEKTYSCSTIIPNRKGWPAECRATATKRMQKGSVMYRQQGNIVATVWRDKRFVNLLSTNTMPEETTVSCRAPGGRWELQVPSTMASYNKSMGGVDKFDRLGSCYTVGRKSIKWWRYLFNFLLQTSIINSWIIYSNSDRSHPKAKDIDHIDFRLALCTSLMKSNIVMRRANILIPTTVAVTGNQTAYHMIRIPGKCKTCFWCHSKKAPDGSRKCRRESVYGCNVCQMHLCKGECYSKYHSSLET</sequence>